<reference evidence="2" key="1">
    <citation type="submission" date="2020-05" db="EMBL/GenBank/DDBJ databases">
        <authorList>
            <person name="Zhu T."/>
            <person name="Keshari N."/>
            <person name="Lu X."/>
        </authorList>
    </citation>
    <scope>NUCLEOTIDE SEQUENCE</scope>
    <source>
        <strain evidence="2">NK1-12</strain>
    </source>
</reference>
<dbReference type="RefSeq" id="WP_316434161.1">
    <property type="nucleotide sequence ID" value="NZ_CP053586.1"/>
</dbReference>
<name>A0AA97AQ11_9CYAN</name>
<organism evidence="2">
    <name type="scientific">Leptolyngbya sp. NK1-12</name>
    <dbReference type="NCBI Taxonomy" id="2547451"/>
    <lineage>
        <taxon>Bacteria</taxon>
        <taxon>Bacillati</taxon>
        <taxon>Cyanobacteriota</taxon>
        <taxon>Cyanophyceae</taxon>
        <taxon>Leptolyngbyales</taxon>
        <taxon>Leptolyngbyaceae</taxon>
        <taxon>Leptolyngbya group</taxon>
        <taxon>Leptolyngbya</taxon>
    </lineage>
</organism>
<evidence type="ECO:0000313" key="2">
    <source>
        <dbReference type="EMBL" id="WNZ22653.1"/>
    </source>
</evidence>
<protein>
    <submittedName>
        <fullName evidence="2">DUF2281 domain-containing protein</fullName>
    </submittedName>
</protein>
<feature type="domain" description="DUF2281" evidence="1">
    <location>
        <begin position="106"/>
        <end position="134"/>
    </location>
</feature>
<dbReference type="Pfam" id="PF10047">
    <property type="entry name" value="DUF2281"/>
    <property type="match status" value="1"/>
</dbReference>
<gene>
    <name evidence="2" type="ORF">HJG54_07135</name>
</gene>
<dbReference type="AlphaFoldDB" id="A0AA97AQ11"/>
<evidence type="ECO:0000259" key="1">
    <source>
        <dbReference type="Pfam" id="PF10047"/>
    </source>
</evidence>
<sequence>MTQSHQFQLFDTVQLTETIALSGFTNAAMPASVAPVGTSGTIVEVFNGGEAYLVELFGGWVKAEAGELISADATEPLAFRETVGVETVTPRQIRLVHTSADQTRAELMAILDHLPDELIAEVKDFAEFLQHKQQQL</sequence>
<dbReference type="EMBL" id="CP053586">
    <property type="protein sequence ID" value="WNZ22653.1"/>
    <property type="molecule type" value="Genomic_DNA"/>
</dbReference>
<accession>A0AA97AQ11</accession>
<dbReference type="InterPro" id="IPR018739">
    <property type="entry name" value="DUF2281"/>
</dbReference>
<proteinExistence type="predicted"/>